<feature type="domain" description="HTH araC/xylS-type" evidence="4">
    <location>
        <begin position="189"/>
        <end position="287"/>
    </location>
</feature>
<gene>
    <name evidence="5" type="ORF">H7B90_25765</name>
</gene>
<dbReference type="PANTHER" id="PTHR43280">
    <property type="entry name" value="ARAC-FAMILY TRANSCRIPTIONAL REGULATOR"/>
    <property type="match status" value="1"/>
</dbReference>
<dbReference type="GO" id="GO:0003700">
    <property type="term" value="F:DNA-binding transcription factor activity"/>
    <property type="evidence" value="ECO:0007669"/>
    <property type="project" value="InterPro"/>
</dbReference>
<evidence type="ECO:0000256" key="2">
    <source>
        <dbReference type="ARBA" id="ARBA00023125"/>
    </source>
</evidence>
<keyword evidence="3" id="KW-0804">Transcription</keyword>
<protein>
    <submittedName>
        <fullName evidence="5">Helix-turn-helix transcriptional regulator</fullName>
    </submittedName>
</protein>
<evidence type="ECO:0000256" key="1">
    <source>
        <dbReference type="ARBA" id="ARBA00023015"/>
    </source>
</evidence>
<dbReference type="InterPro" id="IPR018060">
    <property type="entry name" value="HTH_AraC"/>
</dbReference>
<dbReference type="EMBL" id="JACJVR010000104">
    <property type="protein sequence ID" value="MBB6694808.1"/>
    <property type="molecule type" value="Genomic_DNA"/>
</dbReference>
<evidence type="ECO:0000256" key="3">
    <source>
        <dbReference type="ARBA" id="ARBA00023163"/>
    </source>
</evidence>
<dbReference type="InterPro" id="IPR020449">
    <property type="entry name" value="Tscrpt_reg_AraC-type_HTH"/>
</dbReference>
<dbReference type="SUPFAM" id="SSF51182">
    <property type="entry name" value="RmlC-like cupins"/>
    <property type="match status" value="1"/>
</dbReference>
<name>A0A841U700_9BACL</name>
<dbReference type="GO" id="GO:0043565">
    <property type="term" value="F:sequence-specific DNA binding"/>
    <property type="evidence" value="ECO:0007669"/>
    <property type="project" value="InterPro"/>
</dbReference>
<dbReference type="InterPro" id="IPR009057">
    <property type="entry name" value="Homeodomain-like_sf"/>
</dbReference>
<accession>A0A841U700</accession>
<dbReference type="Pfam" id="PF12833">
    <property type="entry name" value="HTH_18"/>
    <property type="match status" value="1"/>
</dbReference>
<dbReference type="Pfam" id="PF02311">
    <property type="entry name" value="AraC_binding"/>
    <property type="match status" value="1"/>
</dbReference>
<dbReference type="Proteomes" id="UP000553776">
    <property type="component" value="Unassembled WGS sequence"/>
</dbReference>
<keyword evidence="1" id="KW-0805">Transcription regulation</keyword>
<dbReference type="SMART" id="SM00342">
    <property type="entry name" value="HTH_ARAC"/>
    <property type="match status" value="1"/>
</dbReference>
<dbReference type="InterPro" id="IPR011051">
    <property type="entry name" value="RmlC_Cupin_sf"/>
</dbReference>
<dbReference type="InterPro" id="IPR018062">
    <property type="entry name" value="HTH_AraC-typ_CS"/>
</dbReference>
<dbReference type="InterPro" id="IPR014710">
    <property type="entry name" value="RmlC-like_jellyroll"/>
</dbReference>
<dbReference type="SUPFAM" id="SSF46689">
    <property type="entry name" value="Homeodomain-like"/>
    <property type="match status" value="2"/>
</dbReference>
<evidence type="ECO:0000313" key="5">
    <source>
        <dbReference type="EMBL" id="MBB6694808.1"/>
    </source>
</evidence>
<reference evidence="5 6" key="1">
    <citation type="submission" date="2020-08" db="EMBL/GenBank/DDBJ databases">
        <title>Cohnella phylogeny.</title>
        <authorList>
            <person name="Dunlap C."/>
        </authorList>
    </citation>
    <scope>NUCLEOTIDE SEQUENCE [LARGE SCALE GENOMIC DNA]</scope>
    <source>
        <strain evidence="5 6">DSM 25239</strain>
    </source>
</reference>
<dbReference type="InterPro" id="IPR003313">
    <property type="entry name" value="AraC-bd"/>
</dbReference>
<dbReference type="Gene3D" id="1.10.10.60">
    <property type="entry name" value="Homeodomain-like"/>
    <property type="match status" value="2"/>
</dbReference>
<evidence type="ECO:0000313" key="6">
    <source>
        <dbReference type="Proteomes" id="UP000553776"/>
    </source>
</evidence>
<comment type="caution">
    <text evidence="5">The sequence shown here is derived from an EMBL/GenBank/DDBJ whole genome shotgun (WGS) entry which is preliminary data.</text>
</comment>
<dbReference type="PROSITE" id="PS01124">
    <property type="entry name" value="HTH_ARAC_FAMILY_2"/>
    <property type="match status" value="1"/>
</dbReference>
<dbReference type="PRINTS" id="PR00032">
    <property type="entry name" value="HTHARAC"/>
</dbReference>
<proteinExistence type="predicted"/>
<dbReference type="Gene3D" id="2.60.120.10">
    <property type="entry name" value="Jelly Rolls"/>
    <property type="match status" value="1"/>
</dbReference>
<organism evidence="5 6">
    <name type="scientific">Cohnella xylanilytica</name>
    <dbReference type="NCBI Taxonomy" id="557555"/>
    <lineage>
        <taxon>Bacteria</taxon>
        <taxon>Bacillati</taxon>
        <taxon>Bacillota</taxon>
        <taxon>Bacilli</taxon>
        <taxon>Bacillales</taxon>
        <taxon>Paenibacillaceae</taxon>
        <taxon>Cohnella</taxon>
    </lineage>
</organism>
<keyword evidence="6" id="KW-1185">Reference proteome</keyword>
<keyword evidence="2" id="KW-0238">DNA-binding</keyword>
<dbReference type="PANTHER" id="PTHR43280:SF30">
    <property type="entry name" value="MMSAB OPERON REGULATORY PROTEIN"/>
    <property type="match status" value="1"/>
</dbReference>
<dbReference type="AlphaFoldDB" id="A0A841U700"/>
<dbReference type="RefSeq" id="WP_185138771.1">
    <property type="nucleotide sequence ID" value="NZ_BORM01000060.1"/>
</dbReference>
<sequence>MRKPPYRMKGSDLFREGLRVFVNRIEEKFDLGLHEHDFIEFNYVAEGTGYQYLGDRPLPAARGDLFALPVGISHVFRPYSSEKNRRLVVYNVVFGKPLLEEIAAAAPELGLGELWDSLSAGRPEAGTVRDSRLTLEPLFERIHEEHAALRPGASAMLVSLLTQILVEWVRLLRARDEREEPPAGIETISEAVSFVRERALEPLTLRETAERFRLSERHFHRLFKRHTGQTFHEFVQHRRVQAACGLLRSTAHKLNAIAAMVGYRDLQSFSRAFKRIEGRTPGRYRKESLRIGY</sequence>
<dbReference type="PROSITE" id="PS00041">
    <property type="entry name" value="HTH_ARAC_FAMILY_1"/>
    <property type="match status" value="1"/>
</dbReference>
<evidence type="ECO:0000259" key="4">
    <source>
        <dbReference type="PROSITE" id="PS01124"/>
    </source>
</evidence>